<dbReference type="InterPro" id="IPR002035">
    <property type="entry name" value="VWF_A"/>
</dbReference>
<keyword evidence="2" id="KW-0808">Transferase</keyword>
<dbReference type="Proteomes" id="UP000652219">
    <property type="component" value="Unassembled WGS sequence"/>
</dbReference>
<evidence type="ECO:0000313" key="3">
    <source>
        <dbReference type="Proteomes" id="UP000652219"/>
    </source>
</evidence>
<evidence type="ECO:0000259" key="1">
    <source>
        <dbReference type="PROSITE" id="PS50234"/>
    </source>
</evidence>
<reference evidence="2 3" key="1">
    <citation type="journal article" date="2020" name="Phytopathology">
        <title>Genome Sequence Resources of Colletotrichum truncatum, C. plurivorum, C. musicola, and C. sojae: Four Species Pathogenic to Soybean (Glycine max).</title>
        <authorList>
            <person name="Rogerio F."/>
            <person name="Boufleur T.R."/>
            <person name="Ciampi-Guillardi M."/>
            <person name="Sukno S.A."/>
            <person name="Thon M.R."/>
            <person name="Massola Junior N.S."/>
            <person name="Baroncelli R."/>
        </authorList>
    </citation>
    <scope>NUCLEOTIDE SEQUENCE [LARGE SCALE GENOMIC DNA]</scope>
    <source>
        <strain evidence="2 3">LFN0009</strain>
    </source>
</reference>
<gene>
    <name evidence="2" type="ORF">CSOJ01_15611</name>
</gene>
<keyword evidence="2" id="KW-0418">Kinase</keyword>
<dbReference type="InterPro" id="IPR036465">
    <property type="entry name" value="vWFA_dom_sf"/>
</dbReference>
<dbReference type="PROSITE" id="PS50234">
    <property type="entry name" value="VWFA"/>
    <property type="match status" value="1"/>
</dbReference>
<accession>A0A8H6MHS5</accession>
<name>A0A8H6MHS5_9PEZI</name>
<feature type="domain" description="VWFA" evidence="1">
    <location>
        <begin position="32"/>
        <end position="118"/>
    </location>
</feature>
<dbReference type="PANTHER" id="PTHR47763:SF4">
    <property type="entry name" value="ALPHA-PROTEIN KINASE VWKA"/>
    <property type="match status" value="1"/>
</dbReference>
<comment type="caution">
    <text evidence="2">The sequence shown here is derived from an EMBL/GenBank/DDBJ whole genome shotgun (WGS) entry which is preliminary data.</text>
</comment>
<organism evidence="2 3">
    <name type="scientific">Colletotrichum sojae</name>
    <dbReference type="NCBI Taxonomy" id="2175907"/>
    <lineage>
        <taxon>Eukaryota</taxon>
        <taxon>Fungi</taxon>
        <taxon>Dikarya</taxon>
        <taxon>Ascomycota</taxon>
        <taxon>Pezizomycotina</taxon>
        <taxon>Sordariomycetes</taxon>
        <taxon>Hypocreomycetidae</taxon>
        <taxon>Glomerellales</taxon>
        <taxon>Glomerellaceae</taxon>
        <taxon>Colletotrichum</taxon>
        <taxon>Colletotrichum orchidearum species complex</taxon>
    </lineage>
</organism>
<dbReference type="GO" id="GO:0016301">
    <property type="term" value="F:kinase activity"/>
    <property type="evidence" value="ECO:0007669"/>
    <property type="project" value="UniProtKB-KW"/>
</dbReference>
<dbReference type="PANTHER" id="PTHR47763">
    <property type="entry name" value="ALPHA-PROTEIN KINASE VWKA"/>
    <property type="match status" value="1"/>
</dbReference>
<dbReference type="EMBL" id="WIGN01000694">
    <property type="protein sequence ID" value="KAF6785375.1"/>
    <property type="molecule type" value="Genomic_DNA"/>
</dbReference>
<dbReference type="AlphaFoldDB" id="A0A8H6MHS5"/>
<dbReference type="Gene3D" id="3.40.50.410">
    <property type="entry name" value="von Willebrand factor, type A domain"/>
    <property type="match status" value="1"/>
</dbReference>
<dbReference type="InterPro" id="IPR052969">
    <property type="entry name" value="Thr-specific_kinase-like"/>
</dbReference>
<keyword evidence="3" id="KW-1185">Reference proteome</keyword>
<protein>
    <submittedName>
        <fullName evidence="2">Mhck ef2 kinase domain family protein</fullName>
    </submittedName>
</protein>
<dbReference type="SUPFAM" id="SSF53300">
    <property type="entry name" value="vWA-like"/>
    <property type="match status" value="1"/>
</dbReference>
<sequence length="319" mass="35625">MLSQLKRNIDMAKAAASPRNTSGPYKAAVSTDLLFLIDTTGSMRSYIDAAKNQVRSIVDDSHKAFLDAAEIRIAVVSYKDHISSPNVEFLDFTSDIPRVLDFVGELECVANYDTAEDTRCMVHIGDAPAHGRNLYDLSDYADNWITPGSEPHGLIYEPLLRKLVQMHIDYALLRITSDTDRMELRFANAYTDHMADAKLHPSNKYYGEQMSGKINNSGTAKLQFEEFQLGTTYSALRHLIVRAPDFKPGMVTYLTSLDEDTPVASFLENEEDNVALETSPPQWDTEGWLDDTVQAESFCPNTVTRDAKTLGNMMTITSS</sequence>
<evidence type="ECO:0000313" key="2">
    <source>
        <dbReference type="EMBL" id="KAF6785375.1"/>
    </source>
</evidence>
<proteinExistence type="predicted"/>